<organism evidence="2 3">
    <name type="scientific">Pelomonas candidula</name>
    <dbReference type="NCBI Taxonomy" id="3299025"/>
    <lineage>
        <taxon>Bacteria</taxon>
        <taxon>Pseudomonadati</taxon>
        <taxon>Pseudomonadota</taxon>
        <taxon>Betaproteobacteria</taxon>
        <taxon>Burkholderiales</taxon>
        <taxon>Sphaerotilaceae</taxon>
        <taxon>Roseateles</taxon>
    </lineage>
</organism>
<accession>A0ABW7HF71</accession>
<dbReference type="PANTHER" id="PTHR39594">
    <property type="entry name" value="PROTEIN YCHQ"/>
    <property type="match status" value="1"/>
</dbReference>
<dbReference type="PANTHER" id="PTHR39594:SF1">
    <property type="entry name" value="PROTEIN YCHQ"/>
    <property type="match status" value="1"/>
</dbReference>
<dbReference type="Proteomes" id="UP001606134">
    <property type="component" value="Unassembled WGS sequence"/>
</dbReference>
<gene>
    <name evidence="2" type="ORF">ACG04R_16695</name>
</gene>
<evidence type="ECO:0000313" key="3">
    <source>
        <dbReference type="Proteomes" id="UP001606134"/>
    </source>
</evidence>
<feature type="transmembrane region" description="Helical" evidence="1">
    <location>
        <begin position="12"/>
        <end position="34"/>
    </location>
</feature>
<protein>
    <submittedName>
        <fullName evidence="2">SirB2 family protein</fullName>
    </submittedName>
</protein>
<dbReference type="Pfam" id="PF04247">
    <property type="entry name" value="SirB"/>
    <property type="match status" value="1"/>
</dbReference>
<sequence>MDYFTVKLIHQCAVALSITGFFVRGAASLAGAGWVNSRAARTLPHLVDSVLLLSALTLAGLLHLTPDRAPWLAAKLVGLLLYIGLGVVALKPGRPVAVRAVAWVAALAVVGWIVSVAVTKNPLGFLAAVVGAAA</sequence>
<dbReference type="RefSeq" id="WP_394413007.1">
    <property type="nucleotide sequence ID" value="NZ_JBIGIC010000008.1"/>
</dbReference>
<evidence type="ECO:0000313" key="2">
    <source>
        <dbReference type="EMBL" id="MFG6488328.1"/>
    </source>
</evidence>
<proteinExistence type="predicted"/>
<keyword evidence="3" id="KW-1185">Reference proteome</keyword>
<feature type="transmembrane region" description="Helical" evidence="1">
    <location>
        <begin position="46"/>
        <end position="64"/>
    </location>
</feature>
<keyword evidence="1" id="KW-0472">Membrane</keyword>
<feature type="transmembrane region" description="Helical" evidence="1">
    <location>
        <begin position="96"/>
        <end position="118"/>
    </location>
</feature>
<name>A0ABW7HF71_9BURK</name>
<dbReference type="EMBL" id="JBIGIC010000008">
    <property type="protein sequence ID" value="MFG6488328.1"/>
    <property type="molecule type" value="Genomic_DNA"/>
</dbReference>
<feature type="transmembrane region" description="Helical" evidence="1">
    <location>
        <begin position="71"/>
        <end position="90"/>
    </location>
</feature>
<dbReference type="InterPro" id="IPR007360">
    <property type="entry name" value="SirB"/>
</dbReference>
<evidence type="ECO:0000256" key="1">
    <source>
        <dbReference type="SAM" id="Phobius"/>
    </source>
</evidence>
<keyword evidence="1" id="KW-1133">Transmembrane helix</keyword>
<comment type="caution">
    <text evidence="2">The sequence shown here is derived from an EMBL/GenBank/DDBJ whole genome shotgun (WGS) entry which is preliminary data.</text>
</comment>
<keyword evidence="1" id="KW-0812">Transmembrane</keyword>
<dbReference type="PIRSF" id="PIRSF005610">
    <property type="entry name" value="SirB"/>
    <property type="match status" value="1"/>
</dbReference>
<reference evidence="2 3" key="1">
    <citation type="submission" date="2024-08" db="EMBL/GenBank/DDBJ databases">
        <authorList>
            <person name="Lu H."/>
        </authorList>
    </citation>
    <scope>NUCLEOTIDE SEQUENCE [LARGE SCALE GENOMIC DNA]</scope>
    <source>
        <strain evidence="2 3">BYS78W</strain>
    </source>
</reference>